<evidence type="ECO:0000259" key="3">
    <source>
        <dbReference type="PROSITE" id="PS50158"/>
    </source>
</evidence>
<dbReference type="PANTHER" id="PTHR31286">
    <property type="entry name" value="GLYCINE-RICH CELL WALL STRUCTURAL PROTEIN 1.8-LIKE"/>
    <property type="match status" value="1"/>
</dbReference>
<feature type="region of interest" description="Disordered" evidence="2">
    <location>
        <begin position="363"/>
        <end position="538"/>
    </location>
</feature>
<dbReference type="EMBL" id="SDMP01000015">
    <property type="protein sequence ID" value="RYR10226.1"/>
    <property type="molecule type" value="Genomic_DNA"/>
</dbReference>
<sequence length="592" mass="68376">MSTDTSLTETDERSPEEEDLMSRSKKKVKMNGGNIVTESMEITEGETRETKQTSVRANDNQKTNEGKQDEYKSPRRSYRDMVVENGFEKLNPQEIVEIVSEEYAPEDLDVDLSTEDQVPFNPKSTIEVSLEEYEDWCRPWKLSLIVKPLGKTFNLQALDRWVQRRWMKKGSIRLDSRIRMIADHYLLVQRWRPLFLPQETDVQKVAVWIRIPNLPAELYNKFFLWKVRKTLGTMLKVDELTSIHSRGKFARICVEIDLRKKIVPSFTALGKDFNIVYERLHQICFNCGKYGHRIEQCSESMTGTTTNTAMDPTGGRIPGGDEGSNGKETNQGPKNQQSIQKRKEDSMEKNQERIPTILGEMQQNRQASQNQEANQEEIKEDQEGNPFGPWMIFKKNQRRNKPKSKILLKRIKRKEDNQENEETDPDTTPIETSEACKDTQEARTSEKSATKQTSKNGSNSHNQRSQQKHKNPIPIMKGKNTAISKKTPTVSKHVKQSSHNQRNIKGLQTNQDSHNVFSDNQGNNQKAQDNQKDKEERHQEYWKQFSYLTKQVGHTNCMQPALMGGHLDHTTRNLISTIMGGGNKEYKPSRSR</sequence>
<dbReference type="SMART" id="SM00343">
    <property type="entry name" value="ZnF_C2HC"/>
    <property type="match status" value="1"/>
</dbReference>
<feature type="domain" description="CCHC-type" evidence="3">
    <location>
        <begin position="284"/>
        <end position="299"/>
    </location>
</feature>
<feature type="compositionally biased region" description="Polar residues" evidence="2">
    <location>
        <begin position="497"/>
        <end position="528"/>
    </location>
</feature>
<evidence type="ECO:0000313" key="5">
    <source>
        <dbReference type="Proteomes" id="UP000289738"/>
    </source>
</evidence>
<accession>A0A444Z7S5</accession>
<feature type="compositionally biased region" description="Basic residues" evidence="2">
    <location>
        <begin position="395"/>
        <end position="412"/>
    </location>
</feature>
<feature type="region of interest" description="Disordered" evidence="2">
    <location>
        <begin position="303"/>
        <end position="350"/>
    </location>
</feature>
<organism evidence="4 5">
    <name type="scientific">Arachis hypogaea</name>
    <name type="common">Peanut</name>
    <dbReference type="NCBI Taxonomy" id="3818"/>
    <lineage>
        <taxon>Eukaryota</taxon>
        <taxon>Viridiplantae</taxon>
        <taxon>Streptophyta</taxon>
        <taxon>Embryophyta</taxon>
        <taxon>Tracheophyta</taxon>
        <taxon>Spermatophyta</taxon>
        <taxon>Magnoliopsida</taxon>
        <taxon>eudicotyledons</taxon>
        <taxon>Gunneridae</taxon>
        <taxon>Pentapetalae</taxon>
        <taxon>rosids</taxon>
        <taxon>fabids</taxon>
        <taxon>Fabales</taxon>
        <taxon>Fabaceae</taxon>
        <taxon>Papilionoideae</taxon>
        <taxon>50 kb inversion clade</taxon>
        <taxon>dalbergioids sensu lato</taxon>
        <taxon>Dalbergieae</taxon>
        <taxon>Pterocarpus clade</taxon>
        <taxon>Arachis</taxon>
    </lineage>
</organism>
<proteinExistence type="predicted"/>
<feature type="compositionally biased region" description="Low complexity" evidence="2">
    <location>
        <begin position="363"/>
        <end position="373"/>
    </location>
</feature>
<reference evidence="4 5" key="1">
    <citation type="submission" date="2019-01" db="EMBL/GenBank/DDBJ databases">
        <title>Sequencing of cultivated peanut Arachis hypogaea provides insights into genome evolution and oil improvement.</title>
        <authorList>
            <person name="Chen X."/>
        </authorList>
    </citation>
    <scope>NUCLEOTIDE SEQUENCE [LARGE SCALE GENOMIC DNA]</scope>
    <source>
        <strain evidence="5">cv. Fuhuasheng</strain>
        <tissue evidence="4">Leaves</tissue>
    </source>
</reference>
<dbReference type="PROSITE" id="PS50158">
    <property type="entry name" value="ZF_CCHC"/>
    <property type="match status" value="1"/>
</dbReference>
<dbReference type="AlphaFoldDB" id="A0A444Z7S5"/>
<dbReference type="InterPro" id="IPR001878">
    <property type="entry name" value="Znf_CCHC"/>
</dbReference>
<keyword evidence="1" id="KW-0863">Zinc-finger</keyword>
<name>A0A444Z7S5_ARAHY</name>
<evidence type="ECO:0000313" key="4">
    <source>
        <dbReference type="EMBL" id="RYR10226.1"/>
    </source>
</evidence>
<dbReference type="STRING" id="3818.A0A444Z7S5"/>
<feature type="region of interest" description="Disordered" evidence="2">
    <location>
        <begin position="1"/>
        <end position="77"/>
    </location>
</feature>
<protein>
    <recommendedName>
        <fullName evidence="3">CCHC-type domain-containing protein</fullName>
    </recommendedName>
</protein>
<keyword evidence="5" id="KW-1185">Reference proteome</keyword>
<feature type="compositionally biased region" description="Basic and acidic residues" evidence="2">
    <location>
        <begin position="434"/>
        <end position="449"/>
    </location>
</feature>
<gene>
    <name evidence="4" type="ORF">Ahy_B05g078699</name>
</gene>
<comment type="caution">
    <text evidence="4">The sequence shown here is derived from an EMBL/GenBank/DDBJ whole genome shotgun (WGS) entry which is preliminary data.</text>
</comment>
<dbReference type="GO" id="GO:0003676">
    <property type="term" value="F:nucleic acid binding"/>
    <property type="evidence" value="ECO:0007669"/>
    <property type="project" value="InterPro"/>
</dbReference>
<feature type="compositionally biased region" description="Polar residues" evidence="2">
    <location>
        <begin position="450"/>
        <end position="465"/>
    </location>
</feature>
<dbReference type="InterPro" id="IPR040256">
    <property type="entry name" value="At4g02000-like"/>
</dbReference>
<dbReference type="PANTHER" id="PTHR31286:SF99">
    <property type="entry name" value="DUF4283 DOMAIN-CONTAINING PROTEIN"/>
    <property type="match status" value="1"/>
</dbReference>
<evidence type="ECO:0000256" key="1">
    <source>
        <dbReference type="PROSITE-ProRule" id="PRU00047"/>
    </source>
</evidence>
<feature type="compositionally biased region" description="Basic and acidic residues" evidence="2">
    <location>
        <begin position="62"/>
        <end position="77"/>
    </location>
</feature>
<dbReference type="Proteomes" id="UP000289738">
    <property type="component" value="Chromosome B05"/>
</dbReference>
<feature type="compositionally biased region" description="Polar residues" evidence="2">
    <location>
        <begin position="326"/>
        <end position="339"/>
    </location>
</feature>
<keyword evidence="1" id="KW-0479">Metal-binding</keyword>
<feature type="compositionally biased region" description="Polar residues" evidence="2">
    <location>
        <begin position="481"/>
        <end position="490"/>
    </location>
</feature>
<feature type="compositionally biased region" description="Polar residues" evidence="2">
    <location>
        <begin position="52"/>
        <end position="61"/>
    </location>
</feature>
<dbReference type="GO" id="GO:0008270">
    <property type="term" value="F:zinc ion binding"/>
    <property type="evidence" value="ECO:0007669"/>
    <property type="project" value="UniProtKB-KW"/>
</dbReference>
<feature type="compositionally biased region" description="Basic and acidic residues" evidence="2">
    <location>
        <begin position="529"/>
        <end position="538"/>
    </location>
</feature>
<evidence type="ECO:0000256" key="2">
    <source>
        <dbReference type="SAM" id="MobiDB-lite"/>
    </source>
</evidence>
<feature type="compositionally biased region" description="Basic and acidic residues" evidence="2">
    <location>
        <begin position="341"/>
        <end position="350"/>
    </location>
</feature>
<keyword evidence="1" id="KW-0862">Zinc</keyword>